<protein>
    <submittedName>
        <fullName evidence="1">Sulfatase</fullName>
    </submittedName>
</protein>
<name>H5SEV5_9BACT</name>
<dbReference type="SUPFAM" id="SSF53649">
    <property type="entry name" value="Alkaline phosphatase-like"/>
    <property type="match status" value="1"/>
</dbReference>
<reference evidence="1" key="2">
    <citation type="journal article" date="2012" name="PLoS ONE">
        <title>A Deeply Branching Thermophilic Bacterium with an Ancient Acetyl-CoA Pathway Dominates a Subsurface Ecosystem.</title>
        <authorList>
            <person name="Takami H."/>
            <person name="Noguchi H."/>
            <person name="Takaki Y."/>
            <person name="Uchiyama I."/>
            <person name="Toyoda A."/>
            <person name="Nishi S."/>
            <person name="Chee G.-J."/>
            <person name="Arai W."/>
            <person name="Nunoura T."/>
            <person name="Itoh T."/>
            <person name="Hattori M."/>
            <person name="Takai K."/>
        </authorList>
    </citation>
    <scope>NUCLEOTIDE SEQUENCE</scope>
</reference>
<dbReference type="InterPro" id="IPR017850">
    <property type="entry name" value="Alkaline_phosphatase_core_sf"/>
</dbReference>
<gene>
    <name evidence="1" type="ORF">HGMM_F17E10C21</name>
</gene>
<reference evidence="1" key="1">
    <citation type="journal article" date="2005" name="Environ. Microbiol.">
        <title>Genetic and functional properties of uncultivated thermophilic crenarchaeotes from a subsurface gold mine as revealed by analysis of genome fragments.</title>
        <authorList>
            <person name="Nunoura T."/>
            <person name="Hirayama H."/>
            <person name="Takami H."/>
            <person name="Oida H."/>
            <person name="Nishi S."/>
            <person name="Shimamura S."/>
            <person name="Suzuki Y."/>
            <person name="Inagaki F."/>
            <person name="Takai K."/>
            <person name="Nealson K.H."/>
            <person name="Horikoshi K."/>
        </authorList>
    </citation>
    <scope>NUCLEOTIDE SEQUENCE</scope>
</reference>
<organism evidence="1">
    <name type="scientific">uncultured Acetothermia bacterium</name>
    <dbReference type="NCBI Taxonomy" id="236499"/>
    <lineage>
        <taxon>Bacteria</taxon>
        <taxon>Candidatus Bipolaricaulota</taxon>
        <taxon>environmental samples</taxon>
    </lineage>
</organism>
<sequence>MCRRVTGERELYDLSADPYQLESLHGTADPALIKSLSEQLAKLKACAGASCQE</sequence>
<accession>H5SEV5</accession>
<dbReference type="AlphaFoldDB" id="H5SEV5"/>
<evidence type="ECO:0000313" key="1">
    <source>
        <dbReference type="EMBL" id="BAL54691.1"/>
    </source>
</evidence>
<proteinExistence type="predicted"/>
<dbReference type="EMBL" id="AP011697">
    <property type="protein sequence ID" value="BAL54691.1"/>
    <property type="molecule type" value="Genomic_DNA"/>
</dbReference>